<evidence type="ECO:0000313" key="1">
    <source>
        <dbReference type="EnsemblPlants" id="AET4Gv20017100.14"/>
    </source>
</evidence>
<reference evidence="2" key="2">
    <citation type="journal article" date="2017" name="Nat. Plants">
        <title>The Aegilops tauschii genome reveals multiple impacts of transposons.</title>
        <authorList>
            <person name="Zhao G."/>
            <person name="Zou C."/>
            <person name="Li K."/>
            <person name="Wang K."/>
            <person name="Li T."/>
            <person name="Gao L."/>
            <person name="Zhang X."/>
            <person name="Wang H."/>
            <person name="Yang Z."/>
            <person name="Liu X."/>
            <person name="Jiang W."/>
            <person name="Mao L."/>
            <person name="Kong X."/>
            <person name="Jiao Y."/>
            <person name="Jia J."/>
        </authorList>
    </citation>
    <scope>NUCLEOTIDE SEQUENCE [LARGE SCALE GENOMIC DNA]</scope>
    <source>
        <strain evidence="2">cv. AL8/78</strain>
    </source>
</reference>
<dbReference type="AlphaFoldDB" id="A0A453H028"/>
<protein>
    <recommendedName>
        <fullName evidence="3">Protein kinase domain-containing protein</fullName>
    </recommendedName>
</protein>
<dbReference type="Gene3D" id="3.30.200.20">
    <property type="entry name" value="Phosphorylase Kinase, domain 1"/>
    <property type="match status" value="1"/>
</dbReference>
<keyword evidence="2" id="KW-1185">Reference proteome</keyword>
<reference evidence="1" key="3">
    <citation type="journal article" date="2017" name="Nature">
        <title>Genome sequence of the progenitor of the wheat D genome Aegilops tauschii.</title>
        <authorList>
            <person name="Luo M.C."/>
            <person name="Gu Y.Q."/>
            <person name="Puiu D."/>
            <person name="Wang H."/>
            <person name="Twardziok S.O."/>
            <person name="Deal K.R."/>
            <person name="Huo N."/>
            <person name="Zhu T."/>
            <person name="Wang L."/>
            <person name="Wang Y."/>
            <person name="McGuire P.E."/>
            <person name="Liu S."/>
            <person name="Long H."/>
            <person name="Ramasamy R.K."/>
            <person name="Rodriguez J.C."/>
            <person name="Van S.L."/>
            <person name="Yuan L."/>
            <person name="Wang Z."/>
            <person name="Xia Z."/>
            <person name="Xiao L."/>
            <person name="Anderson O.D."/>
            <person name="Ouyang S."/>
            <person name="Liang Y."/>
            <person name="Zimin A.V."/>
            <person name="Pertea G."/>
            <person name="Qi P."/>
            <person name="Bennetzen J.L."/>
            <person name="Dai X."/>
            <person name="Dawson M.W."/>
            <person name="Muller H.G."/>
            <person name="Kugler K."/>
            <person name="Rivarola-Duarte L."/>
            <person name="Spannagl M."/>
            <person name="Mayer K.F.X."/>
            <person name="Lu F.H."/>
            <person name="Bevan M.W."/>
            <person name="Leroy P."/>
            <person name="Li P."/>
            <person name="You F.M."/>
            <person name="Sun Q."/>
            <person name="Liu Z."/>
            <person name="Lyons E."/>
            <person name="Wicker T."/>
            <person name="Salzberg S.L."/>
            <person name="Devos K.M."/>
            <person name="Dvorak J."/>
        </authorList>
    </citation>
    <scope>NUCLEOTIDE SEQUENCE [LARGE SCALE GENOMIC DNA]</scope>
    <source>
        <strain evidence="1">cv. AL8/78</strain>
    </source>
</reference>
<dbReference type="Gramene" id="AET4Gv20017100.14">
    <property type="protein sequence ID" value="AET4Gv20017100.14"/>
    <property type="gene ID" value="AET4Gv20017100"/>
</dbReference>
<reference evidence="2" key="1">
    <citation type="journal article" date="2014" name="Science">
        <title>Ancient hybridizations among the ancestral genomes of bread wheat.</title>
        <authorList>
            <consortium name="International Wheat Genome Sequencing Consortium,"/>
            <person name="Marcussen T."/>
            <person name="Sandve S.R."/>
            <person name="Heier L."/>
            <person name="Spannagl M."/>
            <person name="Pfeifer M."/>
            <person name="Jakobsen K.S."/>
            <person name="Wulff B.B."/>
            <person name="Steuernagel B."/>
            <person name="Mayer K.F."/>
            <person name="Olsen O.A."/>
        </authorList>
    </citation>
    <scope>NUCLEOTIDE SEQUENCE [LARGE SCALE GENOMIC DNA]</scope>
    <source>
        <strain evidence="2">cv. AL8/78</strain>
    </source>
</reference>
<accession>A0A453H028</accession>
<dbReference type="Proteomes" id="UP000015105">
    <property type="component" value="Chromosome 4D"/>
</dbReference>
<evidence type="ECO:0008006" key="3">
    <source>
        <dbReference type="Google" id="ProtNLM"/>
    </source>
</evidence>
<sequence>AGQAIANSDIILPEAPREVLPLMSPSNLTADKKKEFQLIEGNQYLRSTVSDLSLAVDDLIIPWSELVLKEKIGAGSFGTVHRADWHGSVCLVYAWFINNLLLLRGG</sequence>
<organism evidence="1 2">
    <name type="scientific">Aegilops tauschii subsp. strangulata</name>
    <name type="common">Goatgrass</name>
    <dbReference type="NCBI Taxonomy" id="200361"/>
    <lineage>
        <taxon>Eukaryota</taxon>
        <taxon>Viridiplantae</taxon>
        <taxon>Streptophyta</taxon>
        <taxon>Embryophyta</taxon>
        <taxon>Tracheophyta</taxon>
        <taxon>Spermatophyta</taxon>
        <taxon>Magnoliopsida</taxon>
        <taxon>Liliopsida</taxon>
        <taxon>Poales</taxon>
        <taxon>Poaceae</taxon>
        <taxon>BOP clade</taxon>
        <taxon>Pooideae</taxon>
        <taxon>Triticodae</taxon>
        <taxon>Triticeae</taxon>
        <taxon>Triticinae</taxon>
        <taxon>Aegilops</taxon>
    </lineage>
</organism>
<reference evidence="1" key="5">
    <citation type="journal article" date="2021" name="G3 (Bethesda)">
        <title>Aegilops tauschii genome assembly Aet v5.0 features greater sequence contiguity and improved annotation.</title>
        <authorList>
            <person name="Wang L."/>
            <person name="Zhu T."/>
            <person name="Rodriguez J.C."/>
            <person name="Deal K.R."/>
            <person name="Dubcovsky J."/>
            <person name="McGuire P.E."/>
            <person name="Lux T."/>
            <person name="Spannagl M."/>
            <person name="Mayer K.F.X."/>
            <person name="Baldrich P."/>
            <person name="Meyers B.C."/>
            <person name="Huo N."/>
            <person name="Gu Y.Q."/>
            <person name="Zhou H."/>
            <person name="Devos K.M."/>
            <person name="Bennetzen J.L."/>
            <person name="Unver T."/>
            <person name="Budak H."/>
            <person name="Gulick P.J."/>
            <person name="Galiba G."/>
            <person name="Kalapos B."/>
            <person name="Nelson D.R."/>
            <person name="Li P."/>
            <person name="You F.M."/>
            <person name="Luo M.C."/>
            <person name="Dvorak J."/>
        </authorList>
    </citation>
    <scope>NUCLEOTIDE SEQUENCE [LARGE SCALE GENOMIC DNA]</scope>
    <source>
        <strain evidence="1">cv. AL8/78</strain>
    </source>
</reference>
<reference evidence="1" key="4">
    <citation type="submission" date="2019-03" db="UniProtKB">
        <authorList>
            <consortium name="EnsemblPlants"/>
        </authorList>
    </citation>
    <scope>IDENTIFICATION</scope>
</reference>
<dbReference type="EnsemblPlants" id="AET4Gv20017100.14">
    <property type="protein sequence ID" value="AET4Gv20017100.14"/>
    <property type="gene ID" value="AET4Gv20017100"/>
</dbReference>
<proteinExistence type="predicted"/>
<name>A0A453H028_AEGTS</name>
<evidence type="ECO:0000313" key="2">
    <source>
        <dbReference type="Proteomes" id="UP000015105"/>
    </source>
</evidence>